<protein>
    <recommendedName>
        <fullName evidence="4">MAP kinase-activating death domain protein</fullName>
    </recommendedName>
</protein>
<evidence type="ECO:0000256" key="1">
    <source>
        <dbReference type="ARBA" id="ARBA00004236"/>
    </source>
</evidence>
<keyword evidence="12" id="KW-1185">Reference proteome</keyword>
<evidence type="ECO:0000256" key="9">
    <source>
        <dbReference type="SAM" id="MobiDB-lite"/>
    </source>
</evidence>
<dbReference type="SMART" id="SM00799">
    <property type="entry name" value="DENN"/>
    <property type="match status" value="1"/>
</dbReference>
<keyword evidence="5" id="KW-1003">Cell membrane</keyword>
<evidence type="ECO:0000256" key="2">
    <source>
        <dbReference type="ARBA" id="ARBA00004496"/>
    </source>
</evidence>
<feature type="compositionally biased region" description="Low complexity" evidence="9">
    <location>
        <begin position="674"/>
        <end position="691"/>
    </location>
</feature>
<feature type="domain" description="UDENN" evidence="10">
    <location>
        <begin position="13"/>
        <end position="619"/>
    </location>
</feature>
<dbReference type="InterPro" id="IPR001194">
    <property type="entry name" value="cDENN_dom"/>
</dbReference>
<comment type="subcellular location">
    <subcellularLocation>
        <location evidence="1">Cell membrane</location>
    </subcellularLocation>
    <subcellularLocation>
        <location evidence="2">Cytoplasm</location>
    </subcellularLocation>
</comment>
<keyword evidence="8" id="KW-0053">Apoptosis</keyword>
<dbReference type="AlphaFoldDB" id="A0A6G0J1E4"/>
<dbReference type="InterPro" id="IPR039980">
    <property type="entry name" value="MADD"/>
</dbReference>
<keyword evidence="6" id="KW-0963">Cytoplasm</keyword>
<dbReference type="GO" id="GO:0042981">
    <property type="term" value="P:regulation of apoptotic process"/>
    <property type="evidence" value="ECO:0007669"/>
    <property type="project" value="TreeGrafter"/>
</dbReference>
<keyword evidence="11" id="KW-0808">Transferase</keyword>
<dbReference type="SMART" id="SM00800">
    <property type="entry name" value="uDENN"/>
    <property type="match status" value="1"/>
</dbReference>
<evidence type="ECO:0000256" key="8">
    <source>
        <dbReference type="ARBA" id="ARBA00022703"/>
    </source>
</evidence>
<dbReference type="Pfam" id="PF03456">
    <property type="entry name" value="uDENN"/>
    <property type="match status" value="1"/>
</dbReference>
<dbReference type="Gene3D" id="3.40.50.11500">
    <property type="match status" value="1"/>
</dbReference>
<keyword evidence="5" id="KW-0472">Membrane</keyword>
<dbReference type="InterPro" id="IPR043153">
    <property type="entry name" value="DENN_C"/>
</dbReference>
<sequence length="979" mass="107223">MEKKKTCPRLLDYLVVVGARQPSSDSVAQTPQLLRRYPLEDHHDFPLPPDVVFFCQPEGCLSIRQRRVSLRDDSSFVFTLTDKDSGITRYGICVNFYRSFQRGHHRTRGEKSGHAAEAAAQAAESASEGSDGSSGGPASTLSAPNNAELAPPPSSGEESGQPGAEPNAGKSPQHRRSAAKMAARNRNSTLTSLCILSHYPFFSTFRECLYILKRLVDCCSQRLTQRAGLPRATQRDTMWRVFTGALSVDEKGSQLLADLREIESWVYRLLRSPVPVAGQRRVDVEVLPHELKRALTFALPDNSRFSMVDFPLHLPLELLGVDACLQVLSCVLLEHKVILQSRDYNALSMSVMAFVAMIYPLEYMFPVIPLLPTCMASAEQLLLAPTPYIIGVPASFFLYKADFKMPDDVWLVDLDSSKVIAPTNAEILPPLPEPEAGELKKHLKQLRARPKASETTGTIFRDVSGIQCLVRLTVITQKQIFSSENKALASMSLNTQPILNLEKFQEGQEMPLLPPGRDKASPSSTEFNPLIYGNDVDSVDVATRVAMVRFFNSPNVLQGFQMHTRTLRLFPRPVVAFQSSSFLASRPRRSSFADKLSHTQAVEFYGEWALNPTNLAFQRIHNNVFDPSLIGDKPKWYAHQLQPVLYRVYDGSSQLVEAMAGPLEDEGNESDPTDSGSDSEAYDDSSSSYSSLGDLVSEMIQGDIQGDTPSLDPPTHAALGDASEVEFQDFEDFRECHGSEGPPSGDGPAEPSDGQPLRSSSSTTASSSPSTVIQGVNHDQGEAPEIEASASATLQNPVPALGSQPFLRPPADPGLVDPVNKKQEYDNPYFEPQYGFPSEDDPDAEEQVESYTPRFNQNLNGNKAQRPLRPSSLRLPGESDGEGDSRNSSPNSTISNSSNDGFGGLMSFASNLYKNHGTSFSLSNLALPNKAARDKATPFPSLKGARAPRALVDQKSSVIKHSPTVKRESPSSGSSQQHE</sequence>
<organism evidence="11 12">
    <name type="scientific">Larimichthys crocea</name>
    <name type="common">Large yellow croaker</name>
    <name type="synonym">Pseudosciaena crocea</name>
    <dbReference type="NCBI Taxonomy" id="215358"/>
    <lineage>
        <taxon>Eukaryota</taxon>
        <taxon>Metazoa</taxon>
        <taxon>Chordata</taxon>
        <taxon>Craniata</taxon>
        <taxon>Vertebrata</taxon>
        <taxon>Euteleostomi</taxon>
        <taxon>Actinopterygii</taxon>
        <taxon>Neopterygii</taxon>
        <taxon>Teleostei</taxon>
        <taxon>Neoteleostei</taxon>
        <taxon>Acanthomorphata</taxon>
        <taxon>Eupercaria</taxon>
        <taxon>Sciaenidae</taxon>
        <taxon>Larimichthys</taxon>
    </lineage>
</organism>
<feature type="compositionally biased region" description="Polar residues" evidence="9">
    <location>
        <begin position="849"/>
        <end position="863"/>
    </location>
</feature>
<feature type="compositionally biased region" description="Acidic residues" evidence="9">
    <location>
        <begin position="838"/>
        <end position="848"/>
    </location>
</feature>
<evidence type="ECO:0000259" key="10">
    <source>
        <dbReference type="PROSITE" id="PS50211"/>
    </source>
</evidence>
<evidence type="ECO:0000256" key="6">
    <source>
        <dbReference type="ARBA" id="ARBA00022490"/>
    </source>
</evidence>
<gene>
    <name evidence="11" type="ORF">D5F01_LYC04202</name>
</gene>
<dbReference type="GO" id="GO:0005085">
    <property type="term" value="F:guanyl-nucleotide exchange factor activity"/>
    <property type="evidence" value="ECO:0007669"/>
    <property type="project" value="UniProtKB-KW"/>
</dbReference>
<evidence type="ECO:0000313" key="11">
    <source>
        <dbReference type="EMBL" id="KAE8297578.1"/>
    </source>
</evidence>
<evidence type="ECO:0000313" key="12">
    <source>
        <dbReference type="Proteomes" id="UP000424527"/>
    </source>
</evidence>
<keyword evidence="11" id="KW-0418">Kinase</keyword>
<dbReference type="Pfam" id="PF02141">
    <property type="entry name" value="DENN"/>
    <property type="match status" value="1"/>
</dbReference>
<dbReference type="InterPro" id="IPR037516">
    <property type="entry name" value="Tripartite_DENN"/>
</dbReference>
<accession>A0A6G0J1E4</accession>
<feature type="compositionally biased region" description="Low complexity" evidence="9">
    <location>
        <begin position="886"/>
        <end position="899"/>
    </location>
</feature>
<feature type="region of interest" description="Disordered" evidence="9">
    <location>
        <begin position="105"/>
        <end position="183"/>
    </location>
</feature>
<evidence type="ECO:0000256" key="5">
    <source>
        <dbReference type="ARBA" id="ARBA00022475"/>
    </source>
</evidence>
<dbReference type="PROSITE" id="PS50211">
    <property type="entry name" value="DENN"/>
    <property type="match status" value="1"/>
</dbReference>
<dbReference type="InterPro" id="IPR005112">
    <property type="entry name" value="dDENN_dom"/>
</dbReference>
<feature type="region of interest" description="Disordered" evidence="9">
    <location>
        <begin position="734"/>
        <end position="908"/>
    </location>
</feature>
<feature type="compositionally biased region" description="Acidic residues" evidence="9">
    <location>
        <begin position="663"/>
        <end position="672"/>
    </location>
</feature>
<feature type="compositionally biased region" description="Polar residues" evidence="9">
    <location>
        <begin position="970"/>
        <end position="979"/>
    </location>
</feature>
<proteinExistence type="inferred from homology"/>
<dbReference type="InterPro" id="IPR005113">
    <property type="entry name" value="uDENN_dom"/>
</dbReference>
<name>A0A6G0J1E4_LARCR</name>
<dbReference type="GO" id="GO:0006915">
    <property type="term" value="P:apoptotic process"/>
    <property type="evidence" value="ECO:0007669"/>
    <property type="project" value="UniProtKB-KW"/>
</dbReference>
<feature type="compositionally biased region" description="Low complexity" evidence="9">
    <location>
        <begin position="759"/>
        <end position="771"/>
    </location>
</feature>
<keyword evidence="7" id="KW-0344">Guanine-nucleotide releasing factor</keyword>
<comment type="caution">
    <text evidence="11">The sequence shown here is derived from an EMBL/GenBank/DDBJ whole genome shotgun (WGS) entry which is preliminary data.</text>
</comment>
<feature type="region of interest" description="Disordered" evidence="9">
    <location>
        <begin position="661"/>
        <end position="691"/>
    </location>
</feature>
<dbReference type="PANTHER" id="PTHR13008:SF7">
    <property type="entry name" value="MAP KINASE-ACTIVATING DEATH DOMAIN PROTEIN"/>
    <property type="match status" value="1"/>
</dbReference>
<dbReference type="GO" id="GO:0005886">
    <property type="term" value="C:plasma membrane"/>
    <property type="evidence" value="ECO:0007669"/>
    <property type="project" value="UniProtKB-SubCell"/>
</dbReference>
<feature type="region of interest" description="Disordered" evidence="9">
    <location>
        <begin position="926"/>
        <end position="979"/>
    </location>
</feature>
<dbReference type="GO" id="GO:0016301">
    <property type="term" value="F:kinase activity"/>
    <property type="evidence" value="ECO:0007669"/>
    <property type="project" value="UniProtKB-KW"/>
</dbReference>
<evidence type="ECO:0000256" key="3">
    <source>
        <dbReference type="ARBA" id="ARBA00005978"/>
    </source>
</evidence>
<evidence type="ECO:0000256" key="4">
    <source>
        <dbReference type="ARBA" id="ARBA00017868"/>
    </source>
</evidence>
<feature type="compositionally biased region" description="Low complexity" evidence="9">
    <location>
        <begin position="155"/>
        <end position="166"/>
    </location>
</feature>
<feature type="compositionally biased region" description="Low complexity" evidence="9">
    <location>
        <begin position="115"/>
        <end position="139"/>
    </location>
</feature>
<dbReference type="GO" id="GO:0032483">
    <property type="term" value="P:regulation of Rab protein signal transduction"/>
    <property type="evidence" value="ECO:0007669"/>
    <property type="project" value="TreeGrafter"/>
</dbReference>
<dbReference type="GO" id="GO:0005829">
    <property type="term" value="C:cytosol"/>
    <property type="evidence" value="ECO:0007669"/>
    <property type="project" value="TreeGrafter"/>
</dbReference>
<evidence type="ECO:0000256" key="7">
    <source>
        <dbReference type="ARBA" id="ARBA00022658"/>
    </source>
</evidence>
<dbReference type="SMART" id="SM00801">
    <property type="entry name" value="dDENN"/>
    <property type="match status" value="1"/>
</dbReference>
<dbReference type="PANTHER" id="PTHR13008">
    <property type="entry name" value="MAP-KINASE ACTIVATING DEATH DOMAIN PROTEIN MADD /DENN/AEX-3 C.ELEGANS"/>
    <property type="match status" value="1"/>
</dbReference>
<reference evidence="11 12" key="1">
    <citation type="submission" date="2019-07" db="EMBL/GenBank/DDBJ databases">
        <title>Chromosome genome assembly for large yellow croaker.</title>
        <authorList>
            <person name="Xiao S."/>
        </authorList>
    </citation>
    <scope>NUCLEOTIDE SEQUENCE [LARGE SCALE GENOMIC DNA]</scope>
    <source>
        <strain evidence="11">JMULYC20181020</strain>
        <tissue evidence="11">Muscle</tissue>
    </source>
</reference>
<comment type="similarity">
    <text evidence="3">Belongs to the MADD family.</text>
</comment>
<dbReference type="Proteomes" id="UP000424527">
    <property type="component" value="Unassembled WGS sequence"/>
</dbReference>
<dbReference type="EMBL" id="REGW02000004">
    <property type="protein sequence ID" value="KAE8297578.1"/>
    <property type="molecule type" value="Genomic_DNA"/>
</dbReference>
<dbReference type="Gene3D" id="3.30.450.200">
    <property type="match status" value="1"/>
</dbReference>